<sequence length="323" mass="36996">MDEVLCSIGTRGRYDTTLPLALAAIINQTKRPDKVVIFDDNDTPRDVRNELIYRNLFQMMDIKGIKWEWLYAAKKGTHHNHQAANTMGYKWVWRMDDDAIPESDVLRTLLSFAIFSNAGAVGGSILTPPLTFENSNPTGKIENIATEPNPQWRIITRRQQVEHLHCSFLYRAGVHDYNLGLSRVAHREETLFTYGLHKKGFGIFIVPDAITWHLKNPSGGIRSETDPSMYSHDEQIFQNFLAFKNNTIVVLNCGLGDHLVFKKVLPDIKNPIIFSCYPEVIPGESIAAAQNLFGNIDQWNIYLKMAQWKWNQPLEAAFRKMYL</sequence>
<proteinExistence type="predicted"/>
<feature type="domain" description="Glycosyltransferase 2-like" evidence="1">
    <location>
        <begin position="17"/>
        <end position="163"/>
    </location>
</feature>
<dbReference type="InterPro" id="IPR001173">
    <property type="entry name" value="Glyco_trans_2-like"/>
</dbReference>
<organism evidence="2">
    <name type="scientific">uncultured Caudovirales phage</name>
    <dbReference type="NCBI Taxonomy" id="2100421"/>
    <lineage>
        <taxon>Viruses</taxon>
        <taxon>Duplodnaviria</taxon>
        <taxon>Heunggongvirae</taxon>
        <taxon>Uroviricota</taxon>
        <taxon>Caudoviricetes</taxon>
        <taxon>Peduoviridae</taxon>
        <taxon>Maltschvirus</taxon>
        <taxon>Maltschvirus maltsch</taxon>
    </lineage>
</organism>
<evidence type="ECO:0000313" key="3">
    <source>
        <dbReference type="EMBL" id="CAB4133771.1"/>
    </source>
</evidence>
<keyword evidence="2" id="KW-0808">Transferase</keyword>
<dbReference type="Gene3D" id="3.90.550.10">
    <property type="entry name" value="Spore Coat Polysaccharide Biosynthesis Protein SpsA, Chain A"/>
    <property type="match status" value="1"/>
</dbReference>
<accession>A0A6J5L3W6</accession>
<dbReference type="GO" id="GO:0016740">
    <property type="term" value="F:transferase activity"/>
    <property type="evidence" value="ECO:0007669"/>
    <property type="project" value="UniProtKB-KW"/>
</dbReference>
<name>A0A6J5L3W6_9CAUD</name>
<evidence type="ECO:0000259" key="1">
    <source>
        <dbReference type="Pfam" id="PF00535"/>
    </source>
</evidence>
<dbReference type="SUPFAM" id="SSF53448">
    <property type="entry name" value="Nucleotide-diphospho-sugar transferases"/>
    <property type="match status" value="1"/>
</dbReference>
<dbReference type="EMBL" id="LR796276">
    <property type="protein sequence ID" value="CAB4133771.1"/>
    <property type="molecule type" value="Genomic_DNA"/>
</dbReference>
<gene>
    <name evidence="3" type="ORF">UFOVP262_18</name>
    <name evidence="2" type="ORF">UFOVP90_22</name>
</gene>
<dbReference type="EMBL" id="LR796202">
    <property type="protein sequence ID" value="CAB4126669.1"/>
    <property type="molecule type" value="Genomic_DNA"/>
</dbReference>
<evidence type="ECO:0000313" key="2">
    <source>
        <dbReference type="EMBL" id="CAB4126669.1"/>
    </source>
</evidence>
<reference evidence="2" key="1">
    <citation type="submission" date="2020-04" db="EMBL/GenBank/DDBJ databases">
        <authorList>
            <person name="Chiriac C."/>
            <person name="Salcher M."/>
            <person name="Ghai R."/>
            <person name="Kavagutti S V."/>
        </authorList>
    </citation>
    <scope>NUCLEOTIDE SEQUENCE</scope>
</reference>
<dbReference type="InterPro" id="IPR029044">
    <property type="entry name" value="Nucleotide-diphossugar_trans"/>
</dbReference>
<dbReference type="Pfam" id="PF00535">
    <property type="entry name" value="Glycos_transf_2"/>
    <property type="match status" value="1"/>
</dbReference>
<protein>
    <submittedName>
        <fullName evidence="2">Glycosyltransferase 2-like</fullName>
    </submittedName>
</protein>